<comment type="caution">
    <text evidence="4">The sequence shown here is derived from an EMBL/GenBank/DDBJ whole genome shotgun (WGS) entry which is preliminary data.</text>
</comment>
<feature type="domain" description="Glycosyltransferase subfamily 4-like N-terminal" evidence="3">
    <location>
        <begin position="17"/>
        <end position="180"/>
    </location>
</feature>
<keyword evidence="5" id="KW-1185">Reference proteome</keyword>
<evidence type="ECO:0000259" key="2">
    <source>
        <dbReference type="Pfam" id="PF00534"/>
    </source>
</evidence>
<dbReference type="GO" id="GO:0016757">
    <property type="term" value="F:glycosyltransferase activity"/>
    <property type="evidence" value="ECO:0007669"/>
    <property type="project" value="InterPro"/>
</dbReference>
<evidence type="ECO:0000259" key="3">
    <source>
        <dbReference type="Pfam" id="PF13439"/>
    </source>
</evidence>
<dbReference type="SUPFAM" id="SSF53756">
    <property type="entry name" value="UDP-Glycosyltransferase/glycogen phosphorylase"/>
    <property type="match status" value="1"/>
</dbReference>
<dbReference type="Pfam" id="PF13439">
    <property type="entry name" value="Glyco_transf_4"/>
    <property type="match status" value="1"/>
</dbReference>
<dbReference type="FunFam" id="3.40.50.2000:FF:000119">
    <property type="entry name" value="Glycosyl transferase group 1"/>
    <property type="match status" value="1"/>
</dbReference>
<evidence type="ECO:0000313" key="4">
    <source>
        <dbReference type="EMBL" id="GAP63503.1"/>
    </source>
</evidence>
<name>A0A0M8K7P4_9CHLR</name>
<dbReference type="Proteomes" id="UP000037784">
    <property type="component" value="Unassembled WGS sequence"/>
</dbReference>
<dbReference type="InterPro" id="IPR028098">
    <property type="entry name" value="Glyco_trans_4-like_N"/>
</dbReference>
<dbReference type="Gene3D" id="3.40.50.2000">
    <property type="entry name" value="Glycogen Phosphorylase B"/>
    <property type="match status" value="2"/>
</dbReference>
<dbReference type="GO" id="GO:0009103">
    <property type="term" value="P:lipopolysaccharide biosynthetic process"/>
    <property type="evidence" value="ECO:0007669"/>
    <property type="project" value="TreeGrafter"/>
</dbReference>
<dbReference type="Pfam" id="PF00534">
    <property type="entry name" value="Glycos_transf_1"/>
    <property type="match status" value="1"/>
</dbReference>
<evidence type="ECO:0008006" key="6">
    <source>
        <dbReference type="Google" id="ProtNLM"/>
    </source>
</evidence>
<dbReference type="InParanoid" id="A0A0M8K7P4"/>
<dbReference type="AlphaFoldDB" id="A0A0M8K7P4"/>
<reference evidence="5" key="2">
    <citation type="submission" date="2015-08" db="EMBL/GenBank/DDBJ databases">
        <title>Draft Genome Sequence of a Heterotrophic Facultative Anaerobic Bacterium Ardenticatena maritima Strain 110S.</title>
        <authorList>
            <person name="Kawaichi S."/>
            <person name="Yoshida T."/>
            <person name="Sako Y."/>
            <person name="Nakamura R."/>
        </authorList>
    </citation>
    <scope>NUCLEOTIDE SEQUENCE [LARGE SCALE GENOMIC DNA]</scope>
    <source>
        <strain evidence="5">110S</strain>
    </source>
</reference>
<gene>
    <name evidence="4" type="ORF">ARMA_1926</name>
</gene>
<feature type="domain" description="Glycosyl transferase family 1" evidence="2">
    <location>
        <begin position="200"/>
        <end position="348"/>
    </location>
</feature>
<dbReference type="EMBL" id="BBZA01000157">
    <property type="protein sequence ID" value="GAP63503.1"/>
    <property type="molecule type" value="Genomic_DNA"/>
</dbReference>
<dbReference type="PANTHER" id="PTHR46401">
    <property type="entry name" value="GLYCOSYLTRANSFERASE WBBK-RELATED"/>
    <property type="match status" value="1"/>
</dbReference>
<protein>
    <recommendedName>
        <fullName evidence="6">Glycosyl transferase family 1</fullName>
    </recommendedName>
</protein>
<reference evidence="4 5" key="1">
    <citation type="journal article" date="2015" name="Genome Announc.">
        <title>Draft Genome Sequence of a Heterotrophic Facultative Anaerobic Thermophilic Bacterium, Ardenticatena maritima Strain 110ST.</title>
        <authorList>
            <person name="Kawaichi S."/>
            <person name="Yoshida T."/>
            <person name="Sako Y."/>
            <person name="Nakamura R."/>
        </authorList>
    </citation>
    <scope>NUCLEOTIDE SEQUENCE [LARGE SCALE GENOMIC DNA]</scope>
    <source>
        <strain evidence="4 5">110S</strain>
    </source>
</reference>
<proteinExistence type="predicted"/>
<evidence type="ECO:0000256" key="1">
    <source>
        <dbReference type="ARBA" id="ARBA00022679"/>
    </source>
</evidence>
<organism evidence="4 5">
    <name type="scientific">Ardenticatena maritima</name>
    <dbReference type="NCBI Taxonomy" id="872965"/>
    <lineage>
        <taxon>Bacteria</taxon>
        <taxon>Bacillati</taxon>
        <taxon>Chloroflexota</taxon>
        <taxon>Ardenticatenia</taxon>
        <taxon>Ardenticatenales</taxon>
        <taxon>Ardenticatenaceae</taxon>
        <taxon>Ardenticatena</taxon>
    </lineage>
</organism>
<dbReference type="InterPro" id="IPR001296">
    <property type="entry name" value="Glyco_trans_1"/>
</dbReference>
<dbReference type="PANTHER" id="PTHR46401:SF2">
    <property type="entry name" value="GLYCOSYLTRANSFERASE WBBK-RELATED"/>
    <property type="match status" value="1"/>
</dbReference>
<accession>A0A0M8K7P4</accession>
<dbReference type="OrthoDB" id="9806653at2"/>
<keyword evidence="1" id="KW-0808">Transferase</keyword>
<sequence length="383" mass="42367">MRIAIDGTPIQQTDPPGVSRYTYNLVEALAKTVLTDDELVVFYDPGKATGQQRIEDLTELPQVMLRPISGTGGVRGAFSALNTLRQLEVDVFHSPYALSHLLTNVPSVITIHELSEFEPTLRKGMRGRLSQLTLSAEMNLLRRAGAVICVSHAVRHRLLDNVDLDPDKVHVVYNGVDHRRFHPRYRPEARKRAALMLGIEPPYVLALASPDPRKNTAGVLRAYARLPREGLPKLVLAGAGEWGRSPLYKLVEELHLEEMVRFTGYVPDAILPDLYSGARLFVFPSLYEGFGLPVLEALACAAPVITSNRGGIPEVAGDAAVLVDPDDLDALAAAMEKALTDKAWRDELRLRGPGQAARFSWERTARETRDVYATLVGEPVERW</sequence>
<evidence type="ECO:0000313" key="5">
    <source>
        <dbReference type="Proteomes" id="UP000037784"/>
    </source>
</evidence>
<dbReference type="RefSeq" id="WP_054493329.1">
    <property type="nucleotide sequence ID" value="NZ_BBZA01000157.1"/>
</dbReference>
<dbReference type="CDD" id="cd03809">
    <property type="entry name" value="GT4_MtfB-like"/>
    <property type="match status" value="1"/>
</dbReference>